<evidence type="ECO:0000256" key="2">
    <source>
        <dbReference type="ARBA" id="ARBA00006337"/>
    </source>
</evidence>
<comment type="subcellular location">
    <subcellularLocation>
        <location evidence="1">Cell membrane</location>
        <topology evidence="1">Multi-pass membrane protein</topology>
    </subcellularLocation>
</comment>
<keyword evidence="8 10" id="KW-0472">Membrane</keyword>
<dbReference type="InterPro" id="IPR044751">
    <property type="entry name" value="Ion_transp-like_CBS"/>
</dbReference>
<evidence type="ECO:0000256" key="4">
    <source>
        <dbReference type="ARBA" id="ARBA00022692"/>
    </source>
</evidence>
<dbReference type="PROSITE" id="PS51846">
    <property type="entry name" value="CNNM"/>
    <property type="match status" value="1"/>
</dbReference>
<evidence type="ECO:0000256" key="5">
    <source>
        <dbReference type="ARBA" id="ARBA00022737"/>
    </source>
</evidence>
<dbReference type="PANTHER" id="PTHR43099">
    <property type="entry name" value="UPF0053 PROTEIN YRKA"/>
    <property type="match status" value="1"/>
</dbReference>
<keyword evidence="4 10" id="KW-0812">Transmembrane</keyword>
<dbReference type="OrthoDB" id="110231at2"/>
<evidence type="ECO:0000256" key="6">
    <source>
        <dbReference type="ARBA" id="ARBA00022989"/>
    </source>
</evidence>
<dbReference type="InterPro" id="IPR016169">
    <property type="entry name" value="FAD-bd_PCMH_sub2"/>
</dbReference>
<evidence type="ECO:0000256" key="9">
    <source>
        <dbReference type="PROSITE-ProRule" id="PRU00703"/>
    </source>
</evidence>
<dbReference type="SUPFAM" id="SSF54631">
    <property type="entry name" value="CBS-domain pair"/>
    <property type="match status" value="1"/>
</dbReference>
<comment type="similarity">
    <text evidence="2">Belongs to the UPF0053 family.</text>
</comment>
<evidence type="ECO:0000259" key="12">
    <source>
        <dbReference type="PROSITE" id="PS51371"/>
    </source>
</evidence>
<accession>A0A2W2CXC5</accession>
<evidence type="ECO:0000256" key="3">
    <source>
        <dbReference type="ARBA" id="ARBA00022475"/>
    </source>
</evidence>
<keyword evidence="15" id="KW-1185">Reference proteome</keyword>
<feature type="domain" description="CBS" evidence="12">
    <location>
        <begin position="284"/>
        <end position="341"/>
    </location>
</feature>
<feature type="transmembrane region" description="Helical" evidence="11">
    <location>
        <begin position="99"/>
        <end position="120"/>
    </location>
</feature>
<keyword evidence="6 10" id="KW-1133">Transmembrane helix</keyword>
<dbReference type="Gene3D" id="3.30.465.10">
    <property type="match status" value="1"/>
</dbReference>
<dbReference type="InterPro" id="IPR036318">
    <property type="entry name" value="FAD-bd_PCMH-like_sf"/>
</dbReference>
<gene>
    <name evidence="14" type="ORF">C1J01_44740</name>
</gene>
<feature type="domain" description="CNNM transmembrane" evidence="13">
    <location>
        <begin position="1"/>
        <end position="199"/>
    </location>
</feature>
<evidence type="ECO:0000256" key="11">
    <source>
        <dbReference type="SAM" id="Phobius"/>
    </source>
</evidence>
<dbReference type="EMBL" id="POUD01000387">
    <property type="protein sequence ID" value="PZG04382.1"/>
    <property type="molecule type" value="Genomic_DNA"/>
</dbReference>
<feature type="transmembrane region" description="Helical" evidence="11">
    <location>
        <begin position="6"/>
        <end position="32"/>
    </location>
</feature>
<dbReference type="Pfam" id="PF03471">
    <property type="entry name" value="CorC_HlyC"/>
    <property type="match status" value="1"/>
</dbReference>
<dbReference type="InterPro" id="IPR002550">
    <property type="entry name" value="CNNM"/>
</dbReference>
<evidence type="ECO:0000313" key="15">
    <source>
        <dbReference type="Proteomes" id="UP000249304"/>
    </source>
</evidence>
<feature type="domain" description="CBS" evidence="12">
    <location>
        <begin position="218"/>
        <end position="277"/>
    </location>
</feature>
<organism evidence="14 15">
    <name type="scientific">Nonomuraea aridisoli</name>
    <dbReference type="NCBI Taxonomy" id="2070368"/>
    <lineage>
        <taxon>Bacteria</taxon>
        <taxon>Bacillati</taxon>
        <taxon>Actinomycetota</taxon>
        <taxon>Actinomycetes</taxon>
        <taxon>Streptosporangiales</taxon>
        <taxon>Streptosporangiaceae</taxon>
        <taxon>Nonomuraea</taxon>
    </lineage>
</organism>
<dbReference type="SUPFAM" id="SSF56176">
    <property type="entry name" value="FAD-binding/transporter-associated domain-like"/>
    <property type="match status" value="1"/>
</dbReference>
<evidence type="ECO:0000256" key="8">
    <source>
        <dbReference type="ARBA" id="ARBA00023136"/>
    </source>
</evidence>
<name>A0A2W2CXC5_9ACTN</name>
<evidence type="ECO:0000256" key="1">
    <source>
        <dbReference type="ARBA" id="ARBA00004651"/>
    </source>
</evidence>
<dbReference type="Pfam" id="PF01595">
    <property type="entry name" value="CNNM"/>
    <property type="match status" value="1"/>
</dbReference>
<dbReference type="PROSITE" id="PS51371">
    <property type="entry name" value="CBS"/>
    <property type="match status" value="2"/>
</dbReference>
<dbReference type="GO" id="GO:0050660">
    <property type="term" value="F:flavin adenine dinucleotide binding"/>
    <property type="evidence" value="ECO:0007669"/>
    <property type="project" value="InterPro"/>
</dbReference>
<comment type="caution">
    <text evidence="14">The sequence shown here is derived from an EMBL/GenBank/DDBJ whole genome shotgun (WGS) entry which is preliminary data.</text>
</comment>
<reference evidence="14 15" key="1">
    <citation type="submission" date="2018-01" db="EMBL/GenBank/DDBJ databases">
        <title>Draft genome sequence of Nonomuraea sp. KC333.</title>
        <authorList>
            <person name="Sahin N."/>
            <person name="Saygin H."/>
            <person name="Ay H."/>
        </authorList>
    </citation>
    <scope>NUCLEOTIDE SEQUENCE [LARGE SCALE GENOMIC DNA]</scope>
    <source>
        <strain evidence="14 15">KC333</strain>
    </source>
</reference>
<dbReference type="InterPro" id="IPR000644">
    <property type="entry name" value="CBS_dom"/>
</dbReference>
<protein>
    <recommendedName>
        <fullName evidence="16">HlyC/CorC family transporter</fullName>
    </recommendedName>
</protein>
<dbReference type="PANTHER" id="PTHR43099:SF5">
    <property type="entry name" value="HLYC_CORC FAMILY TRANSPORTER"/>
    <property type="match status" value="1"/>
</dbReference>
<dbReference type="FunFam" id="3.10.580.10:FF:000002">
    <property type="entry name" value="Magnesium/cobalt efflux protein CorC"/>
    <property type="match status" value="1"/>
</dbReference>
<keyword evidence="3" id="KW-1003">Cell membrane</keyword>
<proteinExistence type="inferred from homology"/>
<keyword evidence="7 9" id="KW-0129">CBS domain</keyword>
<evidence type="ECO:0008006" key="16">
    <source>
        <dbReference type="Google" id="ProtNLM"/>
    </source>
</evidence>
<dbReference type="InterPro" id="IPR046342">
    <property type="entry name" value="CBS_dom_sf"/>
</dbReference>
<keyword evidence="5" id="KW-0677">Repeat</keyword>
<dbReference type="SMART" id="SM01091">
    <property type="entry name" value="CorC_HlyC"/>
    <property type="match status" value="1"/>
</dbReference>
<dbReference type="RefSeq" id="WP_111185106.1">
    <property type="nucleotide sequence ID" value="NZ_POUD01000387.1"/>
</dbReference>
<dbReference type="Gene3D" id="3.10.580.10">
    <property type="entry name" value="CBS-domain"/>
    <property type="match status" value="1"/>
</dbReference>
<dbReference type="GO" id="GO:0005886">
    <property type="term" value="C:plasma membrane"/>
    <property type="evidence" value="ECO:0007669"/>
    <property type="project" value="UniProtKB-SubCell"/>
</dbReference>
<dbReference type="InterPro" id="IPR051676">
    <property type="entry name" value="UPF0053_domain"/>
</dbReference>
<dbReference type="CDD" id="cd04590">
    <property type="entry name" value="CBS_pair_CorC_HlyC_assoc"/>
    <property type="match status" value="1"/>
</dbReference>
<evidence type="ECO:0000256" key="10">
    <source>
        <dbReference type="PROSITE-ProRule" id="PRU01193"/>
    </source>
</evidence>
<feature type="transmembrane region" description="Helical" evidence="11">
    <location>
        <begin position="60"/>
        <end position="79"/>
    </location>
</feature>
<evidence type="ECO:0000256" key="7">
    <source>
        <dbReference type="ARBA" id="ARBA00023122"/>
    </source>
</evidence>
<dbReference type="InterPro" id="IPR005170">
    <property type="entry name" value="Transptr-assoc_dom"/>
</dbReference>
<sequence length="437" mass="48011">MFDTVAANIALVLLFILIGGFFAAAEMAMVSLRESQVRKLSQRGRRGERVAKLAHDPNRFLSAVQIGVTVATMLSAAFGADRLAAQLVPVLEGWRVPQAVSPVLALVLVTLAISYVSLVLGELAPKRLALQRAEGLSLYVAPFLDRIAALSRPVIWMLSKSTDGVVRLLGGNPKADREEVTTEELRDMVVGHTELTADERKLIGEVFAAGKRQLREVMLPRTEVEFMEVDTPLNEAARLAATLPHSRFPVYRETYDDVVGFVHVRDLLDPELAGRREPISAVVPIRTAKFVPASKRLLATLNEMRDEGQHLAIVVDEYGGTAGIVTLEDLVEELIGDIRDEYDLEEHVVVLPAGEIEIDGLTNLNDFATETGIRLPDGPYETLAGFVMAMLGHVPVEGERVEFSGFELTVTELDGRRISRVRVKRRPALESPPDQNS</sequence>
<dbReference type="Pfam" id="PF00571">
    <property type="entry name" value="CBS"/>
    <property type="match status" value="2"/>
</dbReference>
<dbReference type="AlphaFoldDB" id="A0A2W2CXC5"/>
<evidence type="ECO:0000313" key="14">
    <source>
        <dbReference type="EMBL" id="PZG04382.1"/>
    </source>
</evidence>
<dbReference type="Proteomes" id="UP000249304">
    <property type="component" value="Unassembled WGS sequence"/>
</dbReference>
<evidence type="ECO:0000259" key="13">
    <source>
        <dbReference type="PROSITE" id="PS51846"/>
    </source>
</evidence>